<evidence type="ECO:0000313" key="2">
    <source>
        <dbReference type="Proteomes" id="UP000291822"/>
    </source>
</evidence>
<evidence type="ECO:0008006" key="3">
    <source>
        <dbReference type="Google" id="ProtNLM"/>
    </source>
</evidence>
<organism evidence="1 2">
    <name type="scientific">Dyella soli</name>
    <dbReference type="NCBI Taxonomy" id="522319"/>
    <lineage>
        <taxon>Bacteria</taxon>
        <taxon>Pseudomonadati</taxon>
        <taxon>Pseudomonadota</taxon>
        <taxon>Gammaproteobacteria</taxon>
        <taxon>Lysobacterales</taxon>
        <taxon>Rhodanobacteraceae</taxon>
        <taxon>Dyella</taxon>
    </lineage>
</organism>
<keyword evidence="2" id="KW-1185">Reference proteome</keyword>
<sequence>MRLSNCIWLLVMGIAVVGMLRMTGTEQASLDVALIYFPHGRPGPTDGPADLESYLDADSRQNLHRVLQGFKEQPILGGEVQGFADSRECGSPVECQEVSYRRAKAVYDWMLLNGLPPWQLRGPSGFATEYAVAQDESEPQLRLNRRVSFAPFFVDEKR</sequence>
<dbReference type="Proteomes" id="UP000291822">
    <property type="component" value="Unassembled WGS sequence"/>
</dbReference>
<gene>
    <name evidence="1" type="ORF">EZM97_25270</name>
</gene>
<proteinExistence type="predicted"/>
<name>A0A4R0YNB3_9GAMM</name>
<comment type="caution">
    <text evidence="1">The sequence shown here is derived from an EMBL/GenBank/DDBJ whole genome shotgun (WGS) entry which is preliminary data.</text>
</comment>
<dbReference type="Gene3D" id="3.30.1330.60">
    <property type="entry name" value="OmpA-like domain"/>
    <property type="match status" value="1"/>
</dbReference>
<dbReference type="InterPro" id="IPR050330">
    <property type="entry name" value="Bact_OuterMem_StrucFunc"/>
</dbReference>
<dbReference type="AlphaFoldDB" id="A0A4R0YNB3"/>
<protein>
    <recommendedName>
        <fullName evidence="3">OmpA-like domain-containing protein</fullName>
    </recommendedName>
</protein>
<accession>A0A4R0YNB3</accession>
<dbReference type="SUPFAM" id="SSF103088">
    <property type="entry name" value="OmpA-like"/>
    <property type="match status" value="1"/>
</dbReference>
<dbReference type="PANTHER" id="PTHR30329:SF21">
    <property type="entry name" value="LIPOPROTEIN YIAD-RELATED"/>
    <property type="match status" value="1"/>
</dbReference>
<reference evidence="1 2" key="1">
    <citation type="submission" date="2019-02" db="EMBL/GenBank/DDBJ databases">
        <title>Dyella amyloliquefaciens sp. nov., isolated from forest soil.</title>
        <authorList>
            <person name="Gao Z.-H."/>
            <person name="Qiu L.-H."/>
        </authorList>
    </citation>
    <scope>NUCLEOTIDE SEQUENCE [LARGE SCALE GENOMIC DNA]</scope>
    <source>
        <strain evidence="1 2">KACC 12747</strain>
    </source>
</reference>
<dbReference type="EMBL" id="SJTG01000004">
    <property type="protein sequence ID" value="TCI07981.1"/>
    <property type="molecule type" value="Genomic_DNA"/>
</dbReference>
<dbReference type="PANTHER" id="PTHR30329">
    <property type="entry name" value="STATOR ELEMENT OF FLAGELLAR MOTOR COMPLEX"/>
    <property type="match status" value="1"/>
</dbReference>
<evidence type="ECO:0000313" key="1">
    <source>
        <dbReference type="EMBL" id="TCI07981.1"/>
    </source>
</evidence>
<dbReference type="InterPro" id="IPR036737">
    <property type="entry name" value="OmpA-like_sf"/>
</dbReference>